<protein>
    <submittedName>
        <fullName evidence="2">Uncharacterized protein</fullName>
    </submittedName>
</protein>
<evidence type="ECO:0000313" key="3">
    <source>
        <dbReference type="Proteomes" id="UP000182379"/>
    </source>
</evidence>
<comment type="caution">
    <text evidence="2">The sequence shown here is derived from an EMBL/GenBank/DDBJ whole genome shotgun (WGS) entry which is preliminary data.</text>
</comment>
<dbReference type="AlphaFoldDB" id="A0A1H2TLD4"/>
<reference evidence="2 3" key="1">
    <citation type="submission" date="2016-10" db="EMBL/GenBank/DDBJ databases">
        <authorList>
            <person name="Varghese N."/>
            <person name="Submissions S."/>
        </authorList>
    </citation>
    <scope>NUCLEOTIDE SEQUENCE [LARGE SCALE GENOMIC DNA]</scope>
    <source>
        <strain evidence="2 3">WCC6</strain>
    </source>
</reference>
<accession>A0A1H2TLD4</accession>
<evidence type="ECO:0000256" key="1">
    <source>
        <dbReference type="SAM" id="Phobius"/>
    </source>
</evidence>
<dbReference type="RefSeq" id="WP_012938845.1">
    <property type="nucleotide sequence ID" value="NZ_CALAKB010000034.1"/>
</dbReference>
<dbReference type="Proteomes" id="UP000182379">
    <property type="component" value="Unassembled WGS sequence"/>
</dbReference>
<keyword evidence="1" id="KW-0812">Transmembrane</keyword>
<keyword evidence="1" id="KW-0472">Membrane</keyword>
<dbReference type="EMBL" id="FNOP01000001">
    <property type="protein sequence ID" value="SDW44049.1"/>
    <property type="molecule type" value="Genomic_DNA"/>
</dbReference>
<keyword evidence="1" id="KW-1133">Transmembrane helix</keyword>
<feature type="transmembrane region" description="Helical" evidence="1">
    <location>
        <begin position="12"/>
        <end position="32"/>
    </location>
</feature>
<evidence type="ECO:0000313" key="2">
    <source>
        <dbReference type="EMBL" id="SDW44049.1"/>
    </source>
</evidence>
<gene>
    <name evidence="2" type="ORF">SAMN05216495_101252</name>
</gene>
<sequence>MDSVTASLELLVIAYPLVFVVMALFAGLTWGLTKLFPAKE</sequence>
<organism evidence="2 3">
    <name type="scientific">Acidaminococcus fermentans</name>
    <dbReference type="NCBI Taxonomy" id="905"/>
    <lineage>
        <taxon>Bacteria</taxon>
        <taxon>Bacillati</taxon>
        <taxon>Bacillota</taxon>
        <taxon>Negativicutes</taxon>
        <taxon>Acidaminococcales</taxon>
        <taxon>Acidaminococcaceae</taxon>
        <taxon>Acidaminococcus</taxon>
    </lineage>
</organism>
<name>A0A1H2TLD4_ACIFE</name>
<dbReference type="GeneID" id="78695618"/>
<proteinExistence type="predicted"/>